<keyword evidence="1" id="KW-0472">Membrane</keyword>
<sequence length="665" mass="67250">MSRTAVLAVRIVTETKEANKGIDDTVSKLDKFERGLDKAALPAAAAGTAVLAFAKKTGDMASIAQQNAGAVDSVFKGNAKTVNEFAATAADKLGLSGSAYQQMASVIGSQLKNMGVPMDQVAGSTNDLIAKGADLAAMFGGTTSDAVDALSSLLRGERDPIEKYGVSINDAAIQAKKAELGLAGLSGEADKNATLTATMALLQKQTADATGQFAREADSAAGAQERANAKIQDAGAKLGSVFLPAMAAAATAAGGMATWASENSTVLLVLAGIIGGVAGAILLINGALKAWRAATAAVAAVQVVLNAVMSANPIGLVVLAIAALVAGLVWAYNNVGWFKDFVDQAFAAIGAVVAAVAQWFQDAWNNAVTFVQAYIEAWSIIINAVFTGIQTAAGAVAQFFTDAWNNAVTFVQAYIAAWGIIINAVFTGVQSAVGAVADFFRNAWAVAVAIVAGVIRSWQAGVNAVFNAVGSFISGVVNNVRNVFSSVFNVILGIVTGVIAGVRGAIDGVTSTVQSVASIINGALVAAFNFVASAGRNAFAGITGAIQGVIGWIQNALSWVRNLASGIGNAVGQMLGLGGATAATADAPGLSYFGGGDPGFEGGATSIFGGNTFFGAPAPKAAAPIIVNLTVNGAMDPTAVGKQIYDILLKYLRRNGDVVNGATPW</sequence>
<feature type="transmembrane region" description="Helical" evidence="1">
    <location>
        <begin position="487"/>
        <end position="506"/>
    </location>
</feature>
<feature type="transmembrane region" description="Helical" evidence="1">
    <location>
        <begin position="341"/>
        <end position="360"/>
    </location>
</feature>
<keyword evidence="3" id="KW-1185">Reference proteome</keyword>
<feature type="transmembrane region" description="Helical" evidence="1">
    <location>
        <begin position="314"/>
        <end position="332"/>
    </location>
</feature>
<evidence type="ECO:0000313" key="2">
    <source>
        <dbReference type="EMBL" id="ALF00680.1"/>
    </source>
</evidence>
<dbReference type="GeneID" id="26519579"/>
<feature type="transmembrane region" description="Helical" evidence="1">
    <location>
        <begin position="238"/>
        <end position="260"/>
    </location>
</feature>
<dbReference type="EMBL" id="KT355471">
    <property type="protein sequence ID" value="ALF00680.1"/>
    <property type="molecule type" value="Genomic_DNA"/>
</dbReference>
<dbReference type="Proteomes" id="UP000214345">
    <property type="component" value="Segment"/>
</dbReference>
<feature type="transmembrane region" description="Helical" evidence="1">
    <location>
        <begin position="413"/>
        <end position="437"/>
    </location>
</feature>
<name>A0A0M4QUI6_9CAUD</name>
<dbReference type="RefSeq" id="YP_009191306.1">
    <property type="nucleotide sequence ID" value="NC_028692.1"/>
</dbReference>
<protein>
    <submittedName>
        <fullName evidence="2">Tape measure protein</fullName>
    </submittedName>
</protein>
<dbReference type="KEGG" id="vg:26519579"/>
<feature type="transmembrane region" description="Helical" evidence="1">
    <location>
        <begin position="512"/>
        <end position="532"/>
    </location>
</feature>
<evidence type="ECO:0000256" key="1">
    <source>
        <dbReference type="SAM" id="Phobius"/>
    </source>
</evidence>
<feature type="transmembrane region" description="Helical" evidence="1">
    <location>
        <begin position="380"/>
        <end position="401"/>
    </location>
</feature>
<feature type="transmembrane region" description="Helical" evidence="1">
    <location>
        <begin position="443"/>
        <end position="466"/>
    </location>
</feature>
<keyword evidence="1" id="KW-0812">Transmembrane</keyword>
<dbReference type="OrthoDB" id="322at10239"/>
<gene>
    <name evidence="2" type="ORF">SEA_DECURRO_13</name>
</gene>
<reference evidence="2 3" key="1">
    <citation type="submission" date="2015-07" db="EMBL/GenBank/DDBJ databases">
        <authorList>
            <person name="Pizzorno M.C."/>
            <person name="Stowe E.L."/>
            <person name="Andolino C.J."/>
            <person name="Luftman N.D."/>
            <person name="Meredith S.M."/>
            <person name="Pirnie R.T."/>
            <person name="Yankauskas J.R."/>
            <person name="Ball S.L."/>
            <person name="Bradley K.W."/>
            <person name="Asai D.J."/>
            <person name="Bowman C.A."/>
            <person name="Russell D.A."/>
            <person name="Pope W.H."/>
            <person name="Jacobs-Sera D."/>
            <person name="Hendrix R.W."/>
            <person name="Hatfull G.F."/>
        </authorList>
    </citation>
    <scope>NUCLEOTIDE SEQUENCE [LARGE SCALE GENOMIC DNA]</scope>
</reference>
<keyword evidence="1" id="KW-1133">Transmembrane helix</keyword>
<organism evidence="2 3">
    <name type="scientific">Arthrobacter phage Decurro</name>
    <dbReference type="NCBI Taxonomy" id="1698361"/>
    <lineage>
        <taxon>Viruses</taxon>
        <taxon>Duplodnaviria</taxon>
        <taxon>Heunggongvirae</taxon>
        <taxon>Uroviricota</taxon>
        <taxon>Caudoviricetes</taxon>
        <taxon>Decurrovirus</taxon>
        <taxon>Decurrovirus decurro</taxon>
    </lineage>
</organism>
<accession>A0A0M4QUI6</accession>
<proteinExistence type="predicted"/>
<feature type="transmembrane region" description="Helical" evidence="1">
    <location>
        <begin position="266"/>
        <end position="284"/>
    </location>
</feature>
<evidence type="ECO:0000313" key="3">
    <source>
        <dbReference type="Proteomes" id="UP000214345"/>
    </source>
</evidence>